<evidence type="ECO:0000313" key="2">
    <source>
        <dbReference type="Proteomes" id="UP001228905"/>
    </source>
</evidence>
<dbReference type="Proteomes" id="UP001228905">
    <property type="component" value="Unassembled WGS sequence"/>
</dbReference>
<comment type="caution">
    <text evidence="1">The sequence shown here is derived from an EMBL/GenBank/DDBJ whole genome shotgun (WGS) entry which is preliminary data.</text>
</comment>
<proteinExistence type="predicted"/>
<organism evidence="1 2">
    <name type="scientific">Caulobacter ginsengisoli</name>
    <dbReference type="NCBI Taxonomy" id="400775"/>
    <lineage>
        <taxon>Bacteria</taxon>
        <taxon>Pseudomonadati</taxon>
        <taxon>Pseudomonadota</taxon>
        <taxon>Alphaproteobacteria</taxon>
        <taxon>Caulobacterales</taxon>
        <taxon>Caulobacteraceae</taxon>
        <taxon>Caulobacter</taxon>
    </lineage>
</organism>
<dbReference type="RefSeq" id="WP_307348478.1">
    <property type="nucleotide sequence ID" value="NZ_JAUSVS010000002.1"/>
</dbReference>
<name>A0ABU0ISS8_9CAUL</name>
<dbReference type="SUPFAM" id="SSF56784">
    <property type="entry name" value="HAD-like"/>
    <property type="match status" value="1"/>
</dbReference>
<dbReference type="InterPro" id="IPR036412">
    <property type="entry name" value="HAD-like_sf"/>
</dbReference>
<dbReference type="Gene3D" id="3.40.50.1000">
    <property type="entry name" value="HAD superfamily/HAD-like"/>
    <property type="match status" value="1"/>
</dbReference>
<protein>
    <recommendedName>
        <fullName evidence="3">HAD family hydrolase</fullName>
    </recommendedName>
</protein>
<evidence type="ECO:0000313" key="1">
    <source>
        <dbReference type="EMBL" id="MDQ0464084.1"/>
    </source>
</evidence>
<evidence type="ECO:0008006" key="3">
    <source>
        <dbReference type="Google" id="ProtNLM"/>
    </source>
</evidence>
<accession>A0ABU0ISS8</accession>
<gene>
    <name evidence="1" type="ORF">QO010_001855</name>
</gene>
<dbReference type="InterPro" id="IPR023214">
    <property type="entry name" value="HAD_sf"/>
</dbReference>
<keyword evidence="2" id="KW-1185">Reference proteome</keyword>
<sequence>MSLSLPQDLIVSPSAPLLIVDVDEVLALFMAGFERFIRRQGYEMRIDRFALFQNLYRPGEAEHLDIVTGRALFDAFFRDGADDLEPVAGAADALADLSQRAGVVILTNAPDCGRESRTGWLARHGFDFPMILNSGVKGPIIAQLAGLTSGPVAFIDDLLPNLESAAESAPRVLRFQTVADPRLRPLAPQAPERHPRHDDWADLKPAIEAAVWR</sequence>
<reference evidence="1 2" key="1">
    <citation type="submission" date="2023-07" db="EMBL/GenBank/DDBJ databases">
        <title>Genomic Encyclopedia of Type Strains, Phase IV (KMG-IV): sequencing the most valuable type-strain genomes for metagenomic binning, comparative biology and taxonomic classification.</title>
        <authorList>
            <person name="Goeker M."/>
        </authorList>
    </citation>
    <scope>NUCLEOTIDE SEQUENCE [LARGE SCALE GENOMIC DNA]</scope>
    <source>
        <strain evidence="1 2">DSM 18695</strain>
    </source>
</reference>
<dbReference type="EMBL" id="JAUSVS010000002">
    <property type="protein sequence ID" value="MDQ0464084.1"/>
    <property type="molecule type" value="Genomic_DNA"/>
</dbReference>